<feature type="compositionally biased region" description="Low complexity" evidence="1">
    <location>
        <begin position="166"/>
        <end position="175"/>
    </location>
</feature>
<accession>A0A9W8CXM6</accession>
<reference evidence="2" key="1">
    <citation type="submission" date="2022-07" db="EMBL/GenBank/DDBJ databases">
        <title>Phylogenomic reconstructions and comparative analyses of Kickxellomycotina fungi.</title>
        <authorList>
            <person name="Reynolds N.K."/>
            <person name="Stajich J.E."/>
            <person name="Barry K."/>
            <person name="Grigoriev I.V."/>
            <person name="Crous P."/>
            <person name="Smith M.E."/>
        </authorList>
    </citation>
    <scope>NUCLEOTIDE SEQUENCE</scope>
    <source>
        <strain evidence="2">BCRC 34381</strain>
    </source>
</reference>
<feature type="compositionally biased region" description="Polar residues" evidence="1">
    <location>
        <begin position="1"/>
        <end position="19"/>
    </location>
</feature>
<dbReference type="OrthoDB" id="5579849at2759"/>
<evidence type="ECO:0000313" key="3">
    <source>
        <dbReference type="Proteomes" id="UP001143981"/>
    </source>
</evidence>
<sequence length="210" mass="21597">MASQASEVSLASSPSNDGSHTVFAEGHPAAGLGYGAPGSVRRKRARSTTSAAASDDCSPSPSTSSSSGDAADLEGCIADMVARRDQLRKRFKAWAEQVDDATARLRCVTDNALVNQSMRLERILSDGKARIDAIVSDQDRIRGQLGSFVSMLSSAQSQIFGEGTLDPAASSAEAAPRARDPTAKVGPRGAAPTGRSPAKPRAAAPTAAAK</sequence>
<evidence type="ECO:0000256" key="1">
    <source>
        <dbReference type="SAM" id="MobiDB-lite"/>
    </source>
</evidence>
<feature type="region of interest" description="Disordered" evidence="1">
    <location>
        <begin position="163"/>
        <end position="210"/>
    </location>
</feature>
<keyword evidence="3" id="KW-1185">Reference proteome</keyword>
<comment type="caution">
    <text evidence="2">The sequence shown here is derived from an EMBL/GenBank/DDBJ whole genome shotgun (WGS) entry which is preliminary data.</text>
</comment>
<evidence type="ECO:0000313" key="2">
    <source>
        <dbReference type="EMBL" id="KAJ1729507.1"/>
    </source>
</evidence>
<feature type="region of interest" description="Disordered" evidence="1">
    <location>
        <begin position="1"/>
        <end position="71"/>
    </location>
</feature>
<dbReference type="Proteomes" id="UP001143981">
    <property type="component" value="Unassembled WGS sequence"/>
</dbReference>
<proteinExistence type="predicted"/>
<feature type="compositionally biased region" description="Low complexity" evidence="1">
    <location>
        <begin position="197"/>
        <end position="210"/>
    </location>
</feature>
<name>A0A9W8CXM6_9FUNG</name>
<feature type="compositionally biased region" description="Low complexity" evidence="1">
    <location>
        <begin position="47"/>
        <end position="70"/>
    </location>
</feature>
<organism evidence="2 3">
    <name type="scientific">Coemansia biformis</name>
    <dbReference type="NCBI Taxonomy" id="1286918"/>
    <lineage>
        <taxon>Eukaryota</taxon>
        <taxon>Fungi</taxon>
        <taxon>Fungi incertae sedis</taxon>
        <taxon>Zoopagomycota</taxon>
        <taxon>Kickxellomycotina</taxon>
        <taxon>Kickxellomycetes</taxon>
        <taxon>Kickxellales</taxon>
        <taxon>Kickxellaceae</taxon>
        <taxon>Coemansia</taxon>
    </lineage>
</organism>
<protein>
    <submittedName>
        <fullName evidence="2">Uncharacterized protein</fullName>
    </submittedName>
</protein>
<dbReference type="AlphaFoldDB" id="A0A9W8CXM6"/>
<dbReference type="EMBL" id="JANBOI010000601">
    <property type="protein sequence ID" value="KAJ1729507.1"/>
    <property type="molecule type" value="Genomic_DNA"/>
</dbReference>
<gene>
    <name evidence="2" type="ORF">LPJ61_003489</name>
</gene>